<dbReference type="InParanoid" id="A0A0Q3R0Y2"/>
<dbReference type="STRING" id="4555.A0A0Q3R0Y2"/>
<accession>A0A0Q3R0Y2</accession>
<dbReference type="InterPro" id="IPR027417">
    <property type="entry name" value="P-loop_NTPase"/>
</dbReference>
<organism evidence="1 2">
    <name type="scientific">Setaria italica</name>
    <name type="common">Foxtail millet</name>
    <name type="synonym">Panicum italicum</name>
    <dbReference type="NCBI Taxonomy" id="4555"/>
    <lineage>
        <taxon>Eukaryota</taxon>
        <taxon>Viridiplantae</taxon>
        <taxon>Streptophyta</taxon>
        <taxon>Embryophyta</taxon>
        <taxon>Tracheophyta</taxon>
        <taxon>Spermatophyta</taxon>
        <taxon>Magnoliopsida</taxon>
        <taxon>Liliopsida</taxon>
        <taxon>Poales</taxon>
        <taxon>Poaceae</taxon>
        <taxon>PACMAD clade</taxon>
        <taxon>Panicoideae</taxon>
        <taxon>Panicodae</taxon>
        <taxon>Paniceae</taxon>
        <taxon>Cenchrinae</taxon>
        <taxon>Setaria</taxon>
    </lineage>
</organism>
<dbReference type="Proteomes" id="UP000004995">
    <property type="component" value="Unassembled WGS sequence"/>
</dbReference>
<dbReference type="AlphaFoldDB" id="A0A0Q3R0Y2"/>
<evidence type="ECO:0008006" key="3">
    <source>
        <dbReference type="Google" id="ProtNLM"/>
    </source>
</evidence>
<dbReference type="Gene3D" id="3.40.50.300">
    <property type="entry name" value="P-loop containing nucleotide triphosphate hydrolases"/>
    <property type="match status" value="1"/>
</dbReference>
<name>A0A0Q3R0Y2_SETIT</name>
<evidence type="ECO:0000313" key="2">
    <source>
        <dbReference type="Proteomes" id="UP000004995"/>
    </source>
</evidence>
<keyword evidence="2" id="KW-1185">Reference proteome</keyword>
<reference evidence="2" key="1">
    <citation type="journal article" date="2012" name="Nat. Biotechnol.">
        <title>Reference genome sequence of the model plant Setaria.</title>
        <authorList>
            <person name="Bennetzen J.L."/>
            <person name="Schmutz J."/>
            <person name="Wang H."/>
            <person name="Percifield R."/>
            <person name="Hawkins J."/>
            <person name="Pontaroli A.C."/>
            <person name="Estep M."/>
            <person name="Feng L."/>
            <person name="Vaughn J.N."/>
            <person name="Grimwood J."/>
            <person name="Jenkins J."/>
            <person name="Barry K."/>
            <person name="Lindquist E."/>
            <person name="Hellsten U."/>
            <person name="Deshpande S."/>
            <person name="Wang X."/>
            <person name="Wu X."/>
            <person name="Mitros T."/>
            <person name="Triplett J."/>
            <person name="Yang X."/>
            <person name="Ye C.Y."/>
            <person name="Mauro-Herrera M."/>
            <person name="Wang L."/>
            <person name="Li P."/>
            <person name="Sharma M."/>
            <person name="Sharma R."/>
            <person name="Ronald P.C."/>
            <person name="Panaud O."/>
            <person name="Kellogg E.A."/>
            <person name="Brutnell T.P."/>
            <person name="Doust A.N."/>
            <person name="Tuskan G.A."/>
            <person name="Rokhsar D."/>
            <person name="Devos K.M."/>
        </authorList>
    </citation>
    <scope>NUCLEOTIDE SEQUENCE [LARGE SCALE GENOMIC DNA]</scope>
    <source>
        <strain evidence="2">cv. Yugu1</strain>
    </source>
</reference>
<protein>
    <recommendedName>
        <fullName evidence="3">Dynamin stalk domain-containing protein</fullName>
    </recommendedName>
</protein>
<sequence>MASMEGLIGLMNRIQRACTALGDHGGGGDLPTLWESLPTIAVVGGQ</sequence>
<evidence type="ECO:0000313" key="1">
    <source>
        <dbReference type="EnsemblPlants" id="KQL23681"/>
    </source>
</evidence>
<dbReference type="Gramene" id="KQL23681">
    <property type="protein sequence ID" value="KQL23681"/>
    <property type="gene ID" value="SETIT_0294051mg"/>
</dbReference>
<dbReference type="EnsemblPlants" id="KQL23681">
    <property type="protein sequence ID" value="KQL23681"/>
    <property type="gene ID" value="SETIT_0294051mg"/>
</dbReference>
<reference evidence="1" key="2">
    <citation type="submission" date="2018-08" db="UniProtKB">
        <authorList>
            <consortium name="EnsemblPlants"/>
        </authorList>
    </citation>
    <scope>IDENTIFICATION</scope>
    <source>
        <strain evidence="1">Yugu1</strain>
    </source>
</reference>
<proteinExistence type="predicted"/>
<dbReference type="EMBL" id="AGNK02000899">
    <property type="status" value="NOT_ANNOTATED_CDS"/>
    <property type="molecule type" value="Genomic_DNA"/>
</dbReference>